<proteinExistence type="predicted"/>
<feature type="transmembrane region" description="Helical" evidence="1">
    <location>
        <begin position="12"/>
        <end position="31"/>
    </location>
</feature>
<reference evidence="2 3" key="1">
    <citation type="submission" date="2017-10" db="EMBL/GenBank/DDBJ databases">
        <title>The draft genome sequence of Williamsia sp. BULT 1.1 isolated from the semi-arid grassland soils from South Africa.</title>
        <authorList>
            <person name="Kabwe M.H."/>
            <person name="Govender N."/>
            <person name="Mutseka Lunga P."/>
            <person name="Vikram S."/>
            <person name="Makhalanyane T.P."/>
        </authorList>
    </citation>
    <scope>NUCLEOTIDE SEQUENCE [LARGE SCALE GENOMIC DNA]</scope>
    <source>
        <strain evidence="2 3">BULT 1.1</strain>
    </source>
</reference>
<organism evidence="2 3">
    <name type="scientific">Williamsia marianensis</name>
    <dbReference type="NCBI Taxonomy" id="85044"/>
    <lineage>
        <taxon>Bacteria</taxon>
        <taxon>Bacillati</taxon>
        <taxon>Actinomycetota</taxon>
        <taxon>Actinomycetes</taxon>
        <taxon>Mycobacteriales</taxon>
        <taxon>Nocardiaceae</taxon>
        <taxon>Williamsia</taxon>
    </lineage>
</organism>
<evidence type="ECO:0000256" key="1">
    <source>
        <dbReference type="SAM" id="Phobius"/>
    </source>
</evidence>
<keyword evidence="1" id="KW-1133">Transmembrane helix</keyword>
<dbReference type="RefSeq" id="WP_143696577.1">
    <property type="nucleotide sequence ID" value="NZ_PEBD01000010.1"/>
</dbReference>
<evidence type="ECO:0000313" key="3">
    <source>
        <dbReference type="Proteomes" id="UP000225108"/>
    </source>
</evidence>
<accession>A0A2G3PIV5</accession>
<keyword evidence="1" id="KW-0472">Membrane</keyword>
<keyword evidence="1" id="KW-0812">Transmembrane</keyword>
<protein>
    <submittedName>
        <fullName evidence="2">Uncharacterized protein</fullName>
    </submittedName>
</protein>
<evidence type="ECO:0000313" key="2">
    <source>
        <dbReference type="EMBL" id="PHV65738.1"/>
    </source>
</evidence>
<dbReference type="Proteomes" id="UP000225108">
    <property type="component" value="Unassembled WGS sequence"/>
</dbReference>
<feature type="transmembrane region" description="Helical" evidence="1">
    <location>
        <begin position="108"/>
        <end position="127"/>
    </location>
</feature>
<name>A0A2G3PIV5_WILMA</name>
<comment type="caution">
    <text evidence="2">The sequence shown here is derived from an EMBL/GenBank/DDBJ whole genome shotgun (WGS) entry which is preliminary data.</text>
</comment>
<dbReference type="AlphaFoldDB" id="A0A2G3PIV5"/>
<sequence>MNLSKRSGQPGRVFLIAAAILLVVAAAFAFWPVDNSQGTGCGSWALKDDSSAAAKDSEFNLGDTTKDLTRALADRYLGDNSANSLGLGDNTSQVQACESARGDQTSEVVIFGLAGAAALVVGLIRRYQPTRAT</sequence>
<gene>
    <name evidence="2" type="ORF">CSW57_18655</name>
</gene>
<dbReference type="EMBL" id="PEBD01000010">
    <property type="protein sequence ID" value="PHV65738.1"/>
    <property type="molecule type" value="Genomic_DNA"/>
</dbReference>